<dbReference type="GO" id="GO:0009432">
    <property type="term" value="P:SOS response"/>
    <property type="evidence" value="ECO:0007669"/>
    <property type="project" value="TreeGrafter"/>
</dbReference>
<evidence type="ECO:0000256" key="1">
    <source>
        <dbReference type="ARBA" id="ARBA00003618"/>
    </source>
</evidence>
<sequence>MLTRLHISNYALISRLDIDFCGGFSVITGETGAGKSILLGALGLIMGKRADSKAVKADATKCVVEAAFSVEDEHLHAFFQENDIDFDGEECIVRREVTATGKSRAFVNDTPVQLTTLKTLSNYLADIHSQHQNLLVAREDFLLDTLDGFSSDHVAAEAYKAAYEAWRNLAAELKALKAQTDRDTAEEEFLLFQYKQFEDAALTDGEQEELEEESERLNHVEEIKQAMYDVVSQLTGEGDNVLSRLRNSQRSLEAVTRVFPQAEDLENRLQSAILELDDIASEADRHFESLEFDPERLMHVEERLNVIYTLQKKHHVNTIADLLDIAARIKDQLARITHADEDIERMEQELNVRYDAMMQAARTLSEKRRQSARAIEGEMLTLVAEMGMPNAQMTFRFEEKKPDASGTDHVVFLFSANRNVPMQNAADIASGGEISRLMLALKSVVSKCKQLPTVIFDEIDTGVSGTLAERMALVMRSMADRCQVICITHLPQIAARGAHHLRVYKQEDEVGTTSHIVPLSPEERITEIANMLSGEMVTEAAVNNAKALLNVD</sequence>
<evidence type="ECO:0000313" key="11">
    <source>
        <dbReference type="EMBL" id="QFQ12136.1"/>
    </source>
</evidence>
<dbReference type="PANTHER" id="PTHR11059">
    <property type="entry name" value="DNA REPAIR PROTEIN RECN"/>
    <property type="match status" value="1"/>
</dbReference>
<dbReference type="SMART" id="SM00382">
    <property type="entry name" value="AAA"/>
    <property type="match status" value="1"/>
</dbReference>
<evidence type="ECO:0000256" key="8">
    <source>
        <dbReference type="ARBA" id="ARBA00033408"/>
    </source>
</evidence>
<evidence type="ECO:0000256" key="4">
    <source>
        <dbReference type="ARBA" id="ARBA00022741"/>
    </source>
</evidence>
<dbReference type="SUPFAM" id="SSF52540">
    <property type="entry name" value="P-loop containing nucleoside triphosphate hydrolases"/>
    <property type="match status" value="1"/>
</dbReference>
<evidence type="ECO:0000313" key="12">
    <source>
        <dbReference type="Proteomes" id="UP000249375"/>
    </source>
</evidence>
<organism evidence="11 12">
    <name type="scientific">Pseudoprevotella muciniphila</name>
    <dbReference type="NCBI Taxonomy" id="2133944"/>
    <lineage>
        <taxon>Bacteria</taxon>
        <taxon>Pseudomonadati</taxon>
        <taxon>Bacteroidota</taxon>
        <taxon>Bacteroidia</taxon>
        <taxon>Bacteroidales</taxon>
        <taxon>Prevotellaceae</taxon>
        <taxon>Pseudoprevotella</taxon>
    </lineage>
</organism>
<dbReference type="PANTHER" id="PTHR11059:SF0">
    <property type="entry name" value="DNA REPAIR PROTEIN RECN"/>
    <property type="match status" value="1"/>
</dbReference>
<keyword evidence="5 9" id="KW-0227">DNA damage</keyword>
<keyword evidence="12" id="KW-1185">Reference proteome</keyword>
<keyword evidence="7 9" id="KW-0234">DNA repair</keyword>
<comment type="function">
    <text evidence="1 9">May be involved in recombinational repair of damaged DNA.</text>
</comment>
<evidence type="ECO:0000256" key="7">
    <source>
        <dbReference type="ARBA" id="ARBA00023204"/>
    </source>
</evidence>
<keyword evidence="4" id="KW-0547">Nucleotide-binding</keyword>
<dbReference type="InterPro" id="IPR004604">
    <property type="entry name" value="DNA_recomb/repair_RecN"/>
</dbReference>
<dbReference type="PIRSF" id="PIRSF003128">
    <property type="entry name" value="RecN"/>
    <property type="match status" value="1"/>
</dbReference>
<dbReference type="Gene3D" id="3.40.50.300">
    <property type="entry name" value="P-loop containing nucleotide triphosphate hydrolases"/>
    <property type="match status" value="2"/>
</dbReference>
<dbReference type="FunFam" id="3.40.50.300:FF:000319">
    <property type="entry name" value="DNA repair protein RecN"/>
    <property type="match status" value="1"/>
</dbReference>
<keyword evidence="6" id="KW-0067">ATP-binding</keyword>
<dbReference type="EMBL" id="CP033459">
    <property type="protein sequence ID" value="QFQ12136.1"/>
    <property type="molecule type" value="Genomic_DNA"/>
</dbReference>
<protein>
    <recommendedName>
        <fullName evidence="3 9">DNA repair protein RecN</fullName>
    </recommendedName>
    <alternativeName>
        <fullName evidence="8 9">Recombination protein N</fullName>
    </alternativeName>
</protein>
<dbReference type="InterPro" id="IPR003593">
    <property type="entry name" value="AAA+_ATPase"/>
</dbReference>
<dbReference type="GO" id="GO:0005524">
    <property type="term" value="F:ATP binding"/>
    <property type="evidence" value="ECO:0007669"/>
    <property type="project" value="UniProtKB-KW"/>
</dbReference>
<dbReference type="NCBIfam" id="NF008121">
    <property type="entry name" value="PRK10869.1"/>
    <property type="match status" value="1"/>
</dbReference>
<dbReference type="Pfam" id="PF02463">
    <property type="entry name" value="SMC_N"/>
    <property type="match status" value="1"/>
</dbReference>
<dbReference type="RefSeq" id="WP_111898569.1">
    <property type="nucleotide sequence ID" value="NZ_CP033459.1"/>
</dbReference>
<reference evidence="11 12" key="1">
    <citation type="submission" date="2018-11" db="EMBL/GenBank/DDBJ databases">
        <authorList>
            <person name="Na S.W."/>
            <person name="Baik M."/>
        </authorList>
    </citation>
    <scope>NUCLEOTIDE SEQUENCE [LARGE SCALE GENOMIC DNA]</scope>
    <source>
        <strain evidence="11 12">E39</strain>
    </source>
</reference>
<dbReference type="AlphaFoldDB" id="A0A5P8E5D3"/>
<evidence type="ECO:0000256" key="3">
    <source>
        <dbReference type="ARBA" id="ARBA00021315"/>
    </source>
</evidence>
<evidence type="ECO:0000259" key="10">
    <source>
        <dbReference type="SMART" id="SM00382"/>
    </source>
</evidence>
<dbReference type="GO" id="GO:0006281">
    <property type="term" value="P:DNA repair"/>
    <property type="evidence" value="ECO:0007669"/>
    <property type="project" value="UniProtKB-KW"/>
</dbReference>
<dbReference type="InterPro" id="IPR003395">
    <property type="entry name" value="RecF/RecN/SMC_N"/>
</dbReference>
<evidence type="ECO:0000256" key="5">
    <source>
        <dbReference type="ARBA" id="ARBA00022763"/>
    </source>
</evidence>
<gene>
    <name evidence="11" type="primary">recN</name>
    <name evidence="11" type="ORF">C7Y71_003370</name>
</gene>
<dbReference type="GO" id="GO:0043590">
    <property type="term" value="C:bacterial nucleoid"/>
    <property type="evidence" value="ECO:0007669"/>
    <property type="project" value="TreeGrafter"/>
</dbReference>
<dbReference type="KEGG" id="alq:C7Y71_003370"/>
<dbReference type="Proteomes" id="UP000249375">
    <property type="component" value="Chromosome"/>
</dbReference>
<evidence type="ECO:0000256" key="9">
    <source>
        <dbReference type="PIRNR" id="PIRNR003128"/>
    </source>
</evidence>
<dbReference type="OrthoDB" id="9806954at2"/>
<dbReference type="InterPro" id="IPR027417">
    <property type="entry name" value="P-loop_NTPase"/>
</dbReference>
<dbReference type="NCBIfam" id="TIGR00634">
    <property type="entry name" value="recN"/>
    <property type="match status" value="1"/>
</dbReference>
<evidence type="ECO:0000256" key="2">
    <source>
        <dbReference type="ARBA" id="ARBA00009441"/>
    </source>
</evidence>
<feature type="domain" description="AAA+ ATPase" evidence="10">
    <location>
        <begin position="21"/>
        <end position="507"/>
    </location>
</feature>
<evidence type="ECO:0000256" key="6">
    <source>
        <dbReference type="ARBA" id="ARBA00022840"/>
    </source>
</evidence>
<dbReference type="GO" id="GO:0006310">
    <property type="term" value="P:DNA recombination"/>
    <property type="evidence" value="ECO:0007669"/>
    <property type="project" value="InterPro"/>
</dbReference>
<accession>A0A5P8E5D3</accession>
<comment type="similarity">
    <text evidence="2 9">Belongs to the RecN family.</text>
</comment>
<proteinExistence type="inferred from homology"/>
<name>A0A5P8E5D3_9BACT</name>
<dbReference type="CDD" id="cd03241">
    <property type="entry name" value="ABC_RecN"/>
    <property type="match status" value="2"/>
</dbReference>